<dbReference type="EMBL" id="WJHE01000823">
    <property type="protein sequence ID" value="MST34045.1"/>
    <property type="molecule type" value="Genomic_DNA"/>
</dbReference>
<dbReference type="InterPro" id="IPR012861">
    <property type="entry name" value="DUF1634"/>
</dbReference>
<keyword evidence="3" id="KW-1185">Reference proteome</keyword>
<feature type="transmembrane region" description="Helical" evidence="1">
    <location>
        <begin position="96"/>
        <end position="117"/>
    </location>
</feature>
<evidence type="ECO:0000313" key="3">
    <source>
        <dbReference type="Proteomes" id="UP000437736"/>
    </source>
</evidence>
<organism evidence="2 3">
    <name type="scientific">Acidiferrimicrobium australe</name>
    <dbReference type="NCBI Taxonomy" id="2664430"/>
    <lineage>
        <taxon>Bacteria</taxon>
        <taxon>Bacillati</taxon>
        <taxon>Actinomycetota</taxon>
        <taxon>Acidimicrobiia</taxon>
        <taxon>Acidimicrobiales</taxon>
        <taxon>Acidimicrobiaceae</taxon>
        <taxon>Acidiferrimicrobium</taxon>
    </lineage>
</organism>
<proteinExistence type="predicted"/>
<accession>A0ABW9QW18</accession>
<sequence>MSDTGRAQPADPRTNTAVKVVLRAGLGLSLSLLAIGLVTQLVSGHHRADQVRMFALLAAPTAGGKILAVGTLVLALTPAVGVLTVVASWVRERDRIFVGVGAAVIAVLAAAVAVGALH</sequence>
<protein>
    <submittedName>
        <fullName evidence="2">DUF1634 domain-containing protein</fullName>
    </submittedName>
</protein>
<dbReference type="Pfam" id="PF07843">
    <property type="entry name" value="DUF1634"/>
    <property type="match status" value="1"/>
</dbReference>
<name>A0ABW9QW18_9ACTN</name>
<feature type="transmembrane region" description="Helical" evidence="1">
    <location>
        <begin position="20"/>
        <end position="42"/>
    </location>
</feature>
<evidence type="ECO:0000256" key="1">
    <source>
        <dbReference type="SAM" id="Phobius"/>
    </source>
</evidence>
<dbReference type="Proteomes" id="UP000437736">
    <property type="component" value="Unassembled WGS sequence"/>
</dbReference>
<gene>
    <name evidence="2" type="ORF">GHK86_15110</name>
</gene>
<comment type="caution">
    <text evidence="2">The sequence shown here is derived from an EMBL/GenBank/DDBJ whole genome shotgun (WGS) entry which is preliminary data.</text>
</comment>
<keyword evidence="1" id="KW-0472">Membrane</keyword>
<keyword evidence="1" id="KW-1133">Transmembrane helix</keyword>
<evidence type="ECO:0000313" key="2">
    <source>
        <dbReference type="EMBL" id="MST34045.1"/>
    </source>
</evidence>
<reference evidence="2 3" key="1">
    <citation type="submission" date="2019-11" db="EMBL/GenBank/DDBJ databases">
        <title>Acidiferrimicrobium australis gen. nov., sp. nov., an acidophilic and obligately heterotrophic, member of the Actinobacteria that catalyses dissimilatory oxido- reduction of iron isolated from metal-rich acidic water in Chile.</title>
        <authorList>
            <person name="Gonzalez D."/>
            <person name="Huber K."/>
            <person name="Hedrich S."/>
            <person name="Rojas-Villalobos C."/>
            <person name="Quatrini R."/>
            <person name="Dinamarca M.A."/>
            <person name="Schwarz A."/>
            <person name="Canales C."/>
            <person name="Nancucheo I."/>
        </authorList>
    </citation>
    <scope>NUCLEOTIDE SEQUENCE [LARGE SCALE GENOMIC DNA]</scope>
    <source>
        <strain evidence="2 3">USS-CCA1</strain>
    </source>
</reference>
<keyword evidence="1" id="KW-0812">Transmembrane</keyword>